<feature type="transmembrane region" description="Helical" evidence="6">
    <location>
        <begin position="123"/>
        <end position="139"/>
    </location>
</feature>
<keyword evidence="4 6" id="KW-1133">Transmembrane helix</keyword>
<feature type="transmembrane region" description="Helical" evidence="6">
    <location>
        <begin position="342"/>
        <end position="361"/>
    </location>
</feature>
<organism evidence="7 8">
    <name type="scientific">Dermatophagoides pteronyssinus</name>
    <name type="common">European house dust mite</name>
    <dbReference type="NCBI Taxonomy" id="6956"/>
    <lineage>
        <taxon>Eukaryota</taxon>
        <taxon>Metazoa</taxon>
        <taxon>Ecdysozoa</taxon>
        <taxon>Arthropoda</taxon>
        <taxon>Chelicerata</taxon>
        <taxon>Arachnida</taxon>
        <taxon>Acari</taxon>
        <taxon>Acariformes</taxon>
        <taxon>Sarcoptiformes</taxon>
        <taxon>Astigmata</taxon>
        <taxon>Psoroptidia</taxon>
        <taxon>Analgoidea</taxon>
        <taxon>Pyroglyphidae</taxon>
        <taxon>Dermatophagoidinae</taxon>
        <taxon>Dermatophagoides</taxon>
    </lineage>
</organism>
<dbReference type="Gene3D" id="1.20.1250.20">
    <property type="entry name" value="MFS general substrate transporter like domains"/>
    <property type="match status" value="2"/>
</dbReference>
<dbReference type="Proteomes" id="UP000887458">
    <property type="component" value="Unassembled WGS sequence"/>
</dbReference>
<dbReference type="PANTHER" id="PTHR12778:SF10">
    <property type="entry name" value="MAJOR FACILITATOR SUPERFAMILY DOMAIN-CONTAINING PROTEIN 3"/>
    <property type="match status" value="1"/>
</dbReference>
<evidence type="ECO:0000313" key="7">
    <source>
        <dbReference type="EMBL" id="KAH9417798.1"/>
    </source>
</evidence>
<evidence type="ECO:0000256" key="2">
    <source>
        <dbReference type="ARBA" id="ARBA00022448"/>
    </source>
</evidence>
<feature type="transmembrane region" description="Helical" evidence="6">
    <location>
        <begin position="504"/>
        <end position="523"/>
    </location>
</feature>
<name>A0ABQ8J5K0_DERPT</name>
<comment type="subcellular location">
    <subcellularLocation>
        <location evidence="1">Membrane</location>
        <topology evidence="1">Multi-pass membrane protein</topology>
    </subcellularLocation>
</comment>
<keyword evidence="3 6" id="KW-0812">Transmembrane</keyword>
<evidence type="ECO:0000256" key="1">
    <source>
        <dbReference type="ARBA" id="ARBA00004141"/>
    </source>
</evidence>
<evidence type="ECO:0000256" key="6">
    <source>
        <dbReference type="SAM" id="Phobius"/>
    </source>
</evidence>
<evidence type="ECO:0000256" key="4">
    <source>
        <dbReference type="ARBA" id="ARBA00022989"/>
    </source>
</evidence>
<dbReference type="SUPFAM" id="SSF103473">
    <property type="entry name" value="MFS general substrate transporter"/>
    <property type="match status" value="1"/>
</dbReference>
<accession>A0ABQ8J5K0</accession>
<dbReference type="PANTHER" id="PTHR12778">
    <property type="entry name" value="SOLUTE CARRIER FAMILY 33 ACETYL-COA TRANSPORTER -RELATED"/>
    <property type="match status" value="1"/>
</dbReference>
<protein>
    <submittedName>
        <fullName evidence="7">Major facilitator super domain-containing protein 3</fullName>
    </submittedName>
</protein>
<feature type="transmembrane region" description="Helical" evidence="6">
    <location>
        <begin position="473"/>
        <end position="498"/>
    </location>
</feature>
<evidence type="ECO:0000256" key="5">
    <source>
        <dbReference type="ARBA" id="ARBA00023136"/>
    </source>
</evidence>
<dbReference type="InterPro" id="IPR036259">
    <property type="entry name" value="MFS_trans_sf"/>
</dbReference>
<dbReference type="InterPro" id="IPR004752">
    <property type="entry name" value="AmpG_permease/AT-1"/>
</dbReference>
<feature type="transmembrane region" description="Helical" evidence="6">
    <location>
        <begin position="192"/>
        <end position="212"/>
    </location>
</feature>
<keyword evidence="5 6" id="KW-0472">Membrane</keyword>
<evidence type="ECO:0000256" key="3">
    <source>
        <dbReference type="ARBA" id="ARBA00022692"/>
    </source>
</evidence>
<feature type="transmembrane region" description="Helical" evidence="6">
    <location>
        <begin position="307"/>
        <end position="330"/>
    </location>
</feature>
<evidence type="ECO:0000313" key="8">
    <source>
        <dbReference type="Proteomes" id="UP000887458"/>
    </source>
</evidence>
<comment type="caution">
    <text evidence="7">The sequence shown here is derived from an EMBL/GenBank/DDBJ whole genome shotgun (WGS) entry which is preliminary data.</text>
</comment>
<feature type="transmembrane region" description="Helical" evidence="6">
    <location>
        <begin position="151"/>
        <end position="180"/>
    </location>
</feature>
<keyword evidence="8" id="KW-1185">Reference proteome</keyword>
<dbReference type="EMBL" id="NJHN03000073">
    <property type="protein sequence ID" value="KAH9417798.1"/>
    <property type="molecule type" value="Genomic_DNA"/>
</dbReference>
<gene>
    <name evidence="7" type="primary">MFSD3</name>
    <name evidence="7" type="ORF">DERP_013573</name>
</gene>
<proteinExistence type="predicted"/>
<feature type="transmembrane region" description="Helical" evidence="6">
    <location>
        <begin position="373"/>
        <end position="393"/>
    </location>
</feature>
<feature type="transmembrane region" description="Helical" evidence="6">
    <location>
        <begin position="218"/>
        <end position="236"/>
    </location>
</feature>
<feature type="non-terminal residue" evidence="7">
    <location>
        <position position="1"/>
    </location>
</feature>
<reference evidence="7 8" key="2">
    <citation type="journal article" date="2022" name="Mol. Biol. Evol.">
        <title>Comparative Genomics Reveals Insights into the Divergent Evolution of Astigmatic Mites and Household Pest Adaptations.</title>
        <authorList>
            <person name="Xiong Q."/>
            <person name="Wan A.T."/>
            <person name="Liu X."/>
            <person name="Fung C.S."/>
            <person name="Xiao X."/>
            <person name="Malainual N."/>
            <person name="Hou J."/>
            <person name="Wang L."/>
            <person name="Wang M."/>
            <person name="Yang K.Y."/>
            <person name="Cui Y."/>
            <person name="Leung E.L."/>
            <person name="Nong W."/>
            <person name="Shin S.K."/>
            <person name="Au S.W."/>
            <person name="Jeong K.Y."/>
            <person name="Chew F.T."/>
            <person name="Hui J.H."/>
            <person name="Leung T.F."/>
            <person name="Tungtrongchitr A."/>
            <person name="Zhong N."/>
            <person name="Liu Z."/>
            <person name="Tsui S.K."/>
        </authorList>
    </citation>
    <scope>NUCLEOTIDE SEQUENCE [LARGE SCALE GENOMIC DNA]</scope>
    <source>
        <strain evidence="7">Derp</strain>
    </source>
</reference>
<feature type="transmembrane region" description="Helical" evidence="6">
    <location>
        <begin position="426"/>
        <end position="452"/>
    </location>
</feature>
<reference evidence="7 8" key="1">
    <citation type="journal article" date="2018" name="J. Allergy Clin. Immunol.">
        <title>High-quality assembly of Dermatophagoides pteronyssinus genome and transcriptome reveals a wide range of novel allergens.</title>
        <authorList>
            <person name="Liu X.Y."/>
            <person name="Yang K.Y."/>
            <person name="Wang M.Q."/>
            <person name="Kwok J.S."/>
            <person name="Zeng X."/>
            <person name="Yang Z."/>
            <person name="Xiao X.J."/>
            <person name="Lau C.P."/>
            <person name="Li Y."/>
            <person name="Huang Z.M."/>
            <person name="Ba J.G."/>
            <person name="Yim A.K."/>
            <person name="Ouyang C.Y."/>
            <person name="Ngai S.M."/>
            <person name="Chan T.F."/>
            <person name="Leung E.L."/>
            <person name="Liu L."/>
            <person name="Liu Z.G."/>
            <person name="Tsui S.K."/>
        </authorList>
    </citation>
    <scope>NUCLEOTIDE SEQUENCE [LARGE SCALE GENOMIC DNA]</scope>
    <source>
        <strain evidence="7">Derp</strain>
    </source>
</reference>
<sequence length="530" mass="59716">GPWLLIDDNDVNNNDDDSIDKLLKQSPSSNRRIKLKTTTTTAAITTLKNLSSTECTIFLGLLYFIQGFPYGFQDKLIPLLLIIKGHSPSTIGFIRLLLLPWLTKALFAPLIDMTLSMTKWIQISLFGLIMISAYNTIFPDTTVNDDSNGEITWQFIIALFLLNFFSAFQDIAVDAIAVTIYSKHRDIMTGNAGQIVGYKLGAFFGSGILFWIYNLFNWNGLFAVLTIIYTIVLFIFQTYSKRLSINSIDNVDDNVDNDDQMTATNKKRRNQMIKYRNPKAISSLNDQQQKSKIDKDNRETTTTLPLISIYIFIFVYKLGESGSMAIYPLFLTKFNTITSQSLAFWNGTIGIICSIFGSLLASRLSISMLNKLIKFRLLPLCLKLIIIIIVISVNHNHHNYGNDFIKFSTTTETTTTETISSSFLNFVSIISMLLLHFIGGLITTMTFTLMMITCQQQQQQQMSRKSSSSSLRATHYTLMSTIEVFGKLLLSSLSGLIVDNIGFIGAQSLFILLAILPCTILHYHHHHGTK</sequence>
<keyword evidence="2" id="KW-0813">Transport</keyword>